<comment type="similarity">
    <text evidence="1">Belongs to the peptidase S1 family.</text>
</comment>
<dbReference type="Proteomes" id="UP000297703">
    <property type="component" value="Unassembled WGS sequence"/>
</dbReference>
<reference evidence="4 5" key="2">
    <citation type="submission" date="2019-04" db="EMBL/GenBank/DDBJ databases">
        <title>The genome sequence of big-headed turtle.</title>
        <authorList>
            <person name="Gong S."/>
        </authorList>
    </citation>
    <scope>NUCLEOTIDE SEQUENCE [LARGE SCALE GENOMIC DNA]</scope>
    <source>
        <strain evidence="4">DO16091913</strain>
        <tissue evidence="4">Muscle</tissue>
    </source>
</reference>
<dbReference type="GO" id="GO:0004386">
    <property type="term" value="F:helicase activity"/>
    <property type="evidence" value="ECO:0007669"/>
    <property type="project" value="UniProtKB-KW"/>
</dbReference>
<evidence type="ECO:0000256" key="2">
    <source>
        <dbReference type="ARBA" id="ARBA00023157"/>
    </source>
</evidence>
<keyword evidence="2" id="KW-1015">Disulfide bond</keyword>
<dbReference type="InterPro" id="IPR009003">
    <property type="entry name" value="Peptidase_S1_PA"/>
</dbReference>
<dbReference type="PANTHER" id="PTHR24276:SF98">
    <property type="entry name" value="FI18310P1-RELATED"/>
    <property type="match status" value="1"/>
</dbReference>
<dbReference type="STRING" id="55544.A0A4D9DC88"/>
<dbReference type="OrthoDB" id="5565075at2759"/>
<feature type="domain" description="Peptidase S1" evidence="3">
    <location>
        <begin position="6"/>
        <end position="215"/>
    </location>
</feature>
<accession>A0A4D9DC88</accession>
<dbReference type="PROSITE" id="PS00135">
    <property type="entry name" value="TRYPSIN_SER"/>
    <property type="match status" value="1"/>
</dbReference>
<dbReference type="PROSITE" id="PS50240">
    <property type="entry name" value="TRYPSIN_DOM"/>
    <property type="match status" value="1"/>
</dbReference>
<keyword evidence="4" id="KW-0067">ATP-binding</keyword>
<dbReference type="InterPro" id="IPR043504">
    <property type="entry name" value="Peptidase_S1_PA_chymotrypsin"/>
</dbReference>
<dbReference type="AlphaFoldDB" id="A0A4D9DC88"/>
<comment type="caution">
    <text evidence="4">The sequence shown here is derived from an EMBL/GenBank/DDBJ whole genome shotgun (WGS) entry which is preliminary data.</text>
</comment>
<organism evidence="4 5">
    <name type="scientific">Platysternon megacephalum</name>
    <name type="common">big-headed turtle</name>
    <dbReference type="NCBI Taxonomy" id="55544"/>
    <lineage>
        <taxon>Eukaryota</taxon>
        <taxon>Metazoa</taxon>
        <taxon>Chordata</taxon>
        <taxon>Craniata</taxon>
        <taxon>Vertebrata</taxon>
        <taxon>Euteleostomi</taxon>
        <taxon>Archelosauria</taxon>
        <taxon>Testudinata</taxon>
        <taxon>Testudines</taxon>
        <taxon>Cryptodira</taxon>
        <taxon>Durocryptodira</taxon>
        <taxon>Testudinoidea</taxon>
        <taxon>Platysternidae</taxon>
        <taxon>Platysternon</taxon>
    </lineage>
</organism>
<keyword evidence="4" id="KW-0347">Helicase</keyword>
<protein>
    <submittedName>
        <fullName evidence="4">ATP-dependent DNA helicase RecQ</fullName>
    </submittedName>
</protein>
<keyword evidence="4" id="KW-0378">Hydrolase</keyword>
<dbReference type="SUPFAM" id="SSF50494">
    <property type="entry name" value="Trypsin-like serine proteases"/>
    <property type="match status" value="1"/>
</dbReference>
<dbReference type="InterPro" id="IPR001314">
    <property type="entry name" value="Peptidase_S1A"/>
</dbReference>
<dbReference type="SMART" id="SM00020">
    <property type="entry name" value="Tryp_SPc"/>
    <property type="match status" value="1"/>
</dbReference>
<keyword evidence="5" id="KW-1185">Reference proteome</keyword>
<dbReference type="InterPro" id="IPR050430">
    <property type="entry name" value="Peptidase_S1"/>
</dbReference>
<evidence type="ECO:0000313" key="5">
    <source>
        <dbReference type="Proteomes" id="UP000297703"/>
    </source>
</evidence>
<evidence type="ECO:0000256" key="1">
    <source>
        <dbReference type="ARBA" id="ARBA00007664"/>
    </source>
</evidence>
<gene>
    <name evidence="4" type="ORF">DR999_PMT23497</name>
</gene>
<evidence type="ECO:0000259" key="3">
    <source>
        <dbReference type="PROSITE" id="PS50240"/>
    </source>
</evidence>
<reference evidence="4 5" key="1">
    <citation type="submission" date="2019-04" db="EMBL/GenBank/DDBJ databases">
        <title>Draft genome of the big-headed turtle Platysternon megacephalum.</title>
        <authorList>
            <person name="Gong S."/>
        </authorList>
    </citation>
    <scope>NUCLEOTIDE SEQUENCE [LARGE SCALE GENOMIC DNA]</scope>
    <source>
        <strain evidence="4">DO16091913</strain>
        <tissue evidence="4">Muscle</tissue>
    </source>
</reference>
<dbReference type="GO" id="GO:0006508">
    <property type="term" value="P:proteolysis"/>
    <property type="evidence" value="ECO:0007669"/>
    <property type="project" value="InterPro"/>
</dbReference>
<proteinExistence type="inferred from homology"/>
<dbReference type="Gene3D" id="2.40.10.10">
    <property type="entry name" value="Trypsin-like serine proteases"/>
    <property type="match status" value="1"/>
</dbReference>
<name>A0A4D9DC88_9SAUR</name>
<dbReference type="Pfam" id="PF00089">
    <property type="entry name" value="Trypsin"/>
    <property type="match status" value="1"/>
</dbReference>
<dbReference type="GO" id="GO:0004252">
    <property type="term" value="F:serine-type endopeptidase activity"/>
    <property type="evidence" value="ECO:0007669"/>
    <property type="project" value="InterPro"/>
</dbReference>
<dbReference type="EMBL" id="QXTE01014664">
    <property type="protein sequence ID" value="TFJ95094.1"/>
    <property type="molecule type" value="Genomic_DNA"/>
</dbReference>
<keyword evidence="4" id="KW-0547">Nucleotide-binding</keyword>
<evidence type="ECO:0000313" key="4">
    <source>
        <dbReference type="EMBL" id="TFJ95094.1"/>
    </source>
</evidence>
<dbReference type="PRINTS" id="PR00722">
    <property type="entry name" value="CHYMOTRYPSIN"/>
</dbReference>
<dbReference type="PANTHER" id="PTHR24276">
    <property type="entry name" value="POLYSERASE-RELATED"/>
    <property type="match status" value="1"/>
</dbReference>
<dbReference type="InterPro" id="IPR033116">
    <property type="entry name" value="TRYPSIN_SER"/>
</dbReference>
<dbReference type="InterPro" id="IPR001254">
    <property type="entry name" value="Trypsin_dom"/>
</dbReference>
<sequence>MVSPTIVGGEKLTTDAQNPGAVHLVADWTPMACTGSLIGKRWVLTARHCVDEEGGYAQTPKGVVAGTIAMGGAKLIATRRVFLAPDGDTALIQLASDAAGKVLPYASNRVPLNKEVLEYGWGWTSPTEGVSPVLKMARAKTIRYADNFEFERGKDVVAKGITGSTWSGDSGGPLIYQGVLVGNTSGGLQDGKTITAETQFAMTSQNAAWIRKTTGIAGVIVS</sequence>